<evidence type="ECO:0000313" key="2">
    <source>
        <dbReference type="Proteomes" id="UP000286701"/>
    </source>
</evidence>
<comment type="caution">
    <text evidence="1">The sequence shown here is derived from an EMBL/GenBank/DDBJ whole genome shotgun (WGS) entry which is preliminary data.</text>
</comment>
<reference evidence="1 2" key="1">
    <citation type="submission" date="2019-01" db="EMBL/GenBank/DDBJ databases">
        <title>Mucilaginibacter antarcticum sp. nov., isolated from antarctic soil.</title>
        <authorList>
            <person name="Yan Y.-Q."/>
            <person name="Du Z.-J."/>
        </authorList>
    </citation>
    <scope>NUCLEOTIDE SEQUENCE [LARGE SCALE GENOMIC DNA]</scope>
    <source>
        <strain evidence="1 2">F01003</strain>
    </source>
</reference>
<evidence type="ECO:0000313" key="1">
    <source>
        <dbReference type="EMBL" id="RWY54334.1"/>
    </source>
</evidence>
<protein>
    <submittedName>
        <fullName evidence="1">Uncharacterized protein</fullName>
    </submittedName>
</protein>
<name>A0A3S3VIR7_9SPHI</name>
<proteinExistence type="predicted"/>
<dbReference type="Gene3D" id="2.115.10.20">
    <property type="entry name" value="Glycosyl hydrolase domain, family 43"/>
    <property type="match status" value="1"/>
</dbReference>
<sequence length="67" mass="7597">MIQVKKEGIISDLVLNSATVKVNDTVYLFYRAVEKGNFSSIGFANLGARSASRNYHGKYYKPDYRCK</sequence>
<dbReference type="InterPro" id="IPR023296">
    <property type="entry name" value="Glyco_hydro_beta-prop_sf"/>
</dbReference>
<dbReference type="AlphaFoldDB" id="A0A3S3VIR7"/>
<dbReference type="OrthoDB" id="9775877at2"/>
<keyword evidence="2" id="KW-1185">Reference proteome</keyword>
<accession>A0A3S3VIR7</accession>
<dbReference type="RefSeq" id="WP_128533769.1">
    <property type="nucleotide sequence ID" value="NZ_SBIW01000003.1"/>
</dbReference>
<gene>
    <name evidence="1" type="ORF">EPL05_09875</name>
</gene>
<dbReference type="Proteomes" id="UP000286701">
    <property type="component" value="Unassembled WGS sequence"/>
</dbReference>
<dbReference type="EMBL" id="SBIW01000003">
    <property type="protein sequence ID" value="RWY54334.1"/>
    <property type="molecule type" value="Genomic_DNA"/>
</dbReference>
<organism evidence="1 2">
    <name type="scientific">Mucilaginibacter gilvus</name>
    <dbReference type="NCBI Taxonomy" id="2305909"/>
    <lineage>
        <taxon>Bacteria</taxon>
        <taxon>Pseudomonadati</taxon>
        <taxon>Bacteroidota</taxon>
        <taxon>Sphingobacteriia</taxon>
        <taxon>Sphingobacteriales</taxon>
        <taxon>Sphingobacteriaceae</taxon>
        <taxon>Mucilaginibacter</taxon>
    </lineage>
</organism>